<sequence length="388" mass="44164">MTTEDQDLFIQTGELVDLAATVTHTQEPPVPQCAELIRLYDDLLETKRHSWTTHLRMIKELGRGGQGVVYLTQRRGADDFTLPVAIKVFSPERYPGPAEYDGDMLRMARVASRVARIQHENLLQVYNFLDRDRIRMMVMEWVEGYDLRRLMTPKMFGIVQERFSKKRWDYINDVLITVGEDQPRFRPGVAVAIVRECLEGLAAMHRQGIVHGDVKPANIMLKRSGHVKMIDMGSAFEVNNPMNRRTCTPTYASAEVLTGGDCTPLSDLASVGYVLLELIAGRNLFSDCKNLDELISAKENLWENLQERLPAEIADNDLLMGLCRGLTDPDPDARFQSAEAADHFEDGASAFHRQLIKADLATEYDQDIRVWIDELLEIEETMLMKDDF</sequence>
<dbReference type="InterPro" id="IPR011009">
    <property type="entry name" value="Kinase-like_dom_sf"/>
</dbReference>
<name>A0A5B9PAB4_9BACT</name>
<dbReference type="SUPFAM" id="SSF56112">
    <property type="entry name" value="Protein kinase-like (PK-like)"/>
    <property type="match status" value="1"/>
</dbReference>
<dbReference type="STRING" id="980251.GCA_001642875_00496"/>
<keyword evidence="2" id="KW-0808">Transferase</keyword>
<dbReference type="InterPro" id="IPR008271">
    <property type="entry name" value="Ser/Thr_kinase_AS"/>
</dbReference>
<evidence type="ECO:0000313" key="2">
    <source>
        <dbReference type="EMBL" id="QEG23204.1"/>
    </source>
</evidence>
<dbReference type="GO" id="GO:0004674">
    <property type="term" value="F:protein serine/threonine kinase activity"/>
    <property type="evidence" value="ECO:0007669"/>
    <property type="project" value="UniProtKB-EC"/>
</dbReference>
<dbReference type="KEGG" id="mff:MFFC18_31000"/>
<evidence type="ECO:0000259" key="1">
    <source>
        <dbReference type="PROSITE" id="PS50011"/>
    </source>
</evidence>
<evidence type="ECO:0000313" key="3">
    <source>
        <dbReference type="Proteomes" id="UP000322214"/>
    </source>
</evidence>
<dbReference type="PROSITE" id="PS00108">
    <property type="entry name" value="PROTEIN_KINASE_ST"/>
    <property type="match status" value="1"/>
</dbReference>
<feature type="domain" description="Protein kinase" evidence="1">
    <location>
        <begin position="55"/>
        <end position="355"/>
    </location>
</feature>
<dbReference type="GO" id="GO:0005524">
    <property type="term" value="F:ATP binding"/>
    <property type="evidence" value="ECO:0007669"/>
    <property type="project" value="InterPro"/>
</dbReference>
<reference evidence="2 3" key="1">
    <citation type="submission" date="2019-08" db="EMBL/GenBank/DDBJ databases">
        <title>Deep-cultivation of Planctomycetes and their phenomic and genomic characterization uncovers novel biology.</title>
        <authorList>
            <person name="Wiegand S."/>
            <person name="Jogler M."/>
            <person name="Boedeker C."/>
            <person name="Pinto D."/>
            <person name="Vollmers J."/>
            <person name="Rivas-Marin E."/>
            <person name="Kohn T."/>
            <person name="Peeters S.H."/>
            <person name="Heuer A."/>
            <person name="Rast P."/>
            <person name="Oberbeckmann S."/>
            <person name="Bunk B."/>
            <person name="Jeske O."/>
            <person name="Meyerdierks A."/>
            <person name="Storesund J.E."/>
            <person name="Kallscheuer N."/>
            <person name="Luecker S."/>
            <person name="Lage O.M."/>
            <person name="Pohl T."/>
            <person name="Merkel B.J."/>
            <person name="Hornburger P."/>
            <person name="Mueller R.-W."/>
            <person name="Bruemmer F."/>
            <person name="Labrenz M."/>
            <person name="Spormann A.M."/>
            <person name="Op den Camp H."/>
            <person name="Overmann J."/>
            <person name="Amann R."/>
            <person name="Jetten M.S.M."/>
            <person name="Mascher T."/>
            <person name="Medema M.H."/>
            <person name="Devos D.P."/>
            <person name="Kaster A.-K."/>
            <person name="Ovreas L."/>
            <person name="Rohde M."/>
            <person name="Galperin M.Y."/>
            <person name="Jogler C."/>
        </authorList>
    </citation>
    <scope>NUCLEOTIDE SEQUENCE [LARGE SCALE GENOMIC DNA]</scope>
    <source>
        <strain evidence="2 3">FC18</strain>
    </source>
</reference>
<dbReference type="InterPro" id="IPR000719">
    <property type="entry name" value="Prot_kinase_dom"/>
</dbReference>
<proteinExistence type="predicted"/>
<keyword evidence="3" id="KW-1185">Reference proteome</keyword>
<dbReference type="Pfam" id="PF00069">
    <property type="entry name" value="Pkinase"/>
    <property type="match status" value="1"/>
</dbReference>
<dbReference type="CDD" id="cd14014">
    <property type="entry name" value="STKc_PknB_like"/>
    <property type="match status" value="1"/>
</dbReference>
<gene>
    <name evidence="2" type="primary">pknL_3</name>
    <name evidence="2" type="ORF">MFFC18_31000</name>
</gene>
<dbReference type="Gene3D" id="3.30.200.20">
    <property type="entry name" value="Phosphorylase Kinase, domain 1"/>
    <property type="match status" value="1"/>
</dbReference>
<dbReference type="SMART" id="SM00220">
    <property type="entry name" value="S_TKc"/>
    <property type="match status" value="1"/>
</dbReference>
<dbReference type="Proteomes" id="UP000322214">
    <property type="component" value="Chromosome"/>
</dbReference>
<dbReference type="PROSITE" id="PS50011">
    <property type="entry name" value="PROTEIN_KINASE_DOM"/>
    <property type="match status" value="1"/>
</dbReference>
<protein>
    <submittedName>
        <fullName evidence="2">Serine/threonine-protein kinase PknL</fullName>
        <ecNumber evidence="2">2.7.11.1</ecNumber>
    </submittedName>
</protein>
<dbReference type="OrthoDB" id="6111975at2"/>
<dbReference type="Gene3D" id="1.10.510.10">
    <property type="entry name" value="Transferase(Phosphotransferase) domain 1"/>
    <property type="match status" value="1"/>
</dbReference>
<dbReference type="EC" id="2.7.11.1" evidence="2"/>
<dbReference type="AlphaFoldDB" id="A0A5B9PAB4"/>
<organism evidence="2 3">
    <name type="scientific">Mariniblastus fucicola</name>
    <dbReference type="NCBI Taxonomy" id="980251"/>
    <lineage>
        <taxon>Bacteria</taxon>
        <taxon>Pseudomonadati</taxon>
        <taxon>Planctomycetota</taxon>
        <taxon>Planctomycetia</taxon>
        <taxon>Pirellulales</taxon>
        <taxon>Pirellulaceae</taxon>
        <taxon>Mariniblastus</taxon>
    </lineage>
</organism>
<dbReference type="PANTHER" id="PTHR44167:SF24">
    <property type="entry name" value="SERINE_THREONINE-PROTEIN KINASE CHK2"/>
    <property type="match status" value="1"/>
</dbReference>
<dbReference type="EMBL" id="CP042912">
    <property type="protein sequence ID" value="QEG23204.1"/>
    <property type="molecule type" value="Genomic_DNA"/>
</dbReference>
<dbReference type="RefSeq" id="WP_075083294.1">
    <property type="nucleotide sequence ID" value="NZ_CP042912.1"/>
</dbReference>
<keyword evidence="2" id="KW-0418">Kinase</keyword>
<dbReference type="PANTHER" id="PTHR44167">
    <property type="entry name" value="OVARIAN-SPECIFIC SERINE/THREONINE-PROTEIN KINASE LOK-RELATED"/>
    <property type="match status" value="1"/>
</dbReference>
<accession>A0A5B9PAB4</accession>